<reference evidence="3" key="1">
    <citation type="journal article" date="2020" name="Stud. Mycol.">
        <title>101 Dothideomycetes genomes: a test case for predicting lifestyles and emergence of pathogens.</title>
        <authorList>
            <person name="Haridas S."/>
            <person name="Albert R."/>
            <person name="Binder M."/>
            <person name="Bloem J."/>
            <person name="Labutti K."/>
            <person name="Salamov A."/>
            <person name="Andreopoulos B."/>
            <person name="Baker S."/>
            <person name="Barry K."/>
            <person name="Bills G."/>
            <person name="Bluhm B."/>
            <person name="Cannon C."/>
            <person name="Castanera R."/>
            <person name="Culley D."/>
            <person name="Daum C."/>
            <person name="Ezra D."/>
            <person name="Gonzalez J."/>
            <person name="Henrissat B."/>
            <person name="Kuo A."/>
            <person name="Liang C."/>
            <person name="Lipzen A."/>
            <person name="Lutzoni F."/>
            <person name="Magnuson J."/>
            <person name="Mondo S."/>
            <person name="Nolan M."/>
            <person name="Ohm R."/>
            <person name="Pangilinan J."/>
            <person name="Park H.-J."/>
            <person name="Ramirez L."/>
            <person name="Alfaro M."/>
            <person name="Sun H."/>
            <person name="Tritt A."/>
            <person name="Yoshinaga Y."/>
            <person name="Zwiers L.-H."/>
            <person name="Turgeon B."/>
            <person name="Goodwin S."/>
            <person name="Spatafora J."/>
            <person name="Crous P."/>
            <person name="Grigoriev I."/>
        </authorList>
    </citation>
    <scope>NUCLEOTIDE SEQUENCE</scope>
    <source>
        <strain evidence="3">CBS 122368</strain>
    </source>
</reference>
<proteinExistence type="predicted"/>
<dbReference type="Proteomes" id="UP000800094">
    <property type="component" value="Unassembled WGS sequence"/>
</dbReference>
<evidence type="ECO:0000259" key="2">
    <source>
        <dbReference type="Pfam" id="PF24864"/>
    </source>
</evidence>
<organism evidence="3 4">
    <name type="scientific">Trematosphaeria pertusa</name>
    <dbReference type="NCBI Taxonomy" id="390896"/>
    <lineage>
        <taxon>Eukaryota</taxon>
        <taxon>Fungi</taxon>
        <taxon>Dikarya</taxon>
        <taxon>Ascomycota</taxon>
        <taxon>Pezizomycotina</taxon>
        <taxon>Dothideomycetes</taxon>
        <taxon>Pleosporomycetidae</taxon>
        <taxon>Pleosporales</taxon>
        <taxon>Massarineae</taxon>
        <taxon>Trematosphaeriaceae</taxon>
        <taxon>Trematosphaeria</taxon>
    </lineage>
</organism>
<evidence type="ECO:0000256" key="1">
    <source>
        <dbReference type="SAM" id="MobiDB-lite"/>
    </source>
</evidence>
<keyword evidence="4" id="KW-1185">Reference proteome</keyword>
<dbReference type="GeneID" id="54574440"/>
<dbReference type="EMBL" id="ML987192">
    <property type="protein sequence ID" value="KAF2252020.1"/>
    <property type="molecule type" value="Genomic_DNA"/>
</dbReference>
<feature type="domain" description="DUF7730" evidence="2">
    <location>
        <begin position="76"/>
        <end position="195"/>
    </location>
</feature>
<dbReference type="RefSeq" id="XP_033687024.1">
    <property type="nucleotide sequence ID" value="XM_033821110.1"/>
</dbReference>
<accession>A0A6A6IR11</accession>
<feature type="region of interest" description="Disordered" evidence="1">
    <location>
        <begin position="1"/>
        <end position="31"/>
    </location>
</feature>
<evidence type="ECO:0000313" key="3">
    <source>
        <dbReference type="EMBL" id="KAF2252020.1"/>
    </source>
</evidence>
<gene>
    <name evidence="3" type="ORF">BU26DRAFT_248751</name>
</gene>
<sequence length="226" mass="26813">MFTRLKKRFSHPGSKNKTDRPTAPSPSSINFNSYLNRDHTRGFQTLIARAQRERAIQIRKRSISVDREDRRSTTKTQNQSPLFAKLPVELRIKIYEMVLCETGQVNIIESWNRHDPSRFYGRTCLVPVVYCRELARGKRCTVQSNILFTCRRIYREAIDILYSGNAFIFWDRDNFILFSKTLVPHRLRKIRVICVQEFDPCWRPRFQSFRGSEFWPLAFPDDLVSE</sequence>
<dbReference type="Pfam" id="PF24864">
    <property type="entry name" value="DUF7730"/>
    <property type="match status" value="1"/>
</dbReference>
<feature type="compositionally biased region" description="Basic residues" evidence="1">
    <location>
        <begin position="1"/>
        <end position="10"/>
    </location>
</feature>
<dbReference type="PANTHER" id="PTHR38790">
    <property type="entry name" value="2EXR DOMAIN-CONTAINING PROTEIN-RELATED"/>
    <property type="match status" value="1"/>
</dbReference>
<dbReference type="AlphaFoldDB" id="A0A6A6IR11"/>
<dbReference type="InterPro" id="IPR056632">
    <property type="entry name" value="DUF7730"/>
</dbReference>
<evidence type="ECO:0000313" key="4">
    <source>
        <dbReference type="Proteomes" id="UP000800094"/>
    </source>
</evidence>
<name>A0A6A6IR11_9PLEO</name>
<dbReference type="OrthoDB" id="3801532at2759"/>
<protein>
    <recommendedName>
        <fullName evidence="2">DUF7730 domain-containing protein</fullName>
    </recommendedName>
</protein>